<feature type="active site" description="O-(3'-phospho-DNA)-tyrosine intermediate" evidence="11">
    <location>
        <position position="298"/>
    </location>
</feature>
<dbReference type="SUPFAM" id="SSF56349">
    <property type="entry name" value="DNA breaking-rejoining enzymes"/>
    <property type="match status" value="1"/>
</dbReference>
<keyword evidence="8 11" id="KW-0238">DNA-binding</keyword>
<evidence type="ECO:0000256" key="2">
    <source>
        <dbReference type="ARBA" id="ARBA00006657"/>
    </source>
</evidence>
<name>A0A6G9IC46_9GAMM</name>
<feature type="active site" evidence="11">
    <location>
        <position position="171"/>
    </location>
</feature>
<evidence type="ECO:0000256" key="5">
    <source>
        <dbReference type="ARBA" id="ARBA00022618"/>
    </source>
</evidence>
<evidence type="ECO:0000256" key="3">
    <source>
        <dbReference type="ARBA" id="ARBA00015804"/>
    </source>
</evidence>
<dbReference type="GO" id="GO:0003677">
    <property type="term" value="F:DNA binding"/>
    <property type="evidence" value="ECO:0007669"/>
    <property type="project" value="UniProtKB-UniRule"/>
</dbReference>
<dbReference type="AlphaFoldDB" id="A0A6G9IC46"/>
<keyword evidence="5 11" id="KW-0132">Cell division</keyword>
<evidence type="ECO:0000259" key="12">
    <source>
        <dbReference type="PROSITE" id="PS51898"/>
    </source>
</evidence>
<dbReference type="InParanoid" id="A0A6G9IC46"/>
<comment type="similarity">
    <text evidence="2 11">Belongs to the 'phage' integrase family. XerC subfamily.</text>
</comment>
<dbReference type="Gene3D" id="1.10.443.10">
    <property type="entry name" value="Intergrase catalytic core"/>
    <property type="match status" value="1"/>
</dbReference>
<dbReference type="CDD" id="cd00798">
    <property type="entry name" value="INT_XerDC_C"/>
    <property type="match status" value="1"/>
</dbReference>
<evidence type="ECO:0000256" key="7">
    <source>
        <dbReference type="ARBA" id="ARBA00022908"/>
    </source>
</evidence>
<dbReference type="FunFam" id="1.10.443.10:FF:000002">
    <property type="entry name" value="Tyrosine recombinase XerC"/>
    <property type="match status" value="1"/>
</dbReference>
<evidence type="ECO:0000313" key="15">
    <source>
        <dbReference type="Proteomes" id="UP000501168"/>
    </source>
</evidence>
<dbReference type="InterPro" id="IPR011010">
    <property type="entry name" value="DNA_brk_join_enz"/>
</dbReference>
<dbReference type="InterPro" id="IPR050090">
    <property type="entry name" value="Tyrosine_recombinase_XerCD"/>
</dbReference>
<comment type="subcellular location">
    <subcellularLocation>
        <location evidence="1 11">Cytoplasm</location>
    </subcellularLocation>
</comment>
<dbReference type="GO" id="GO:0007059">
    <property type="term" value="P:chromosome segregation"/>
    <property type="evidence" value="ECO:0007669"/>
    <property type="project" value="UniProtKB-UniRule"/>
</dbReference>
<evidence type="ECO:0000256" key="9">
    <source>
        <dbReference type="ARBA" id="ARBA00023172"/>
    </source>
</evidence>
<dbReference type="PANTHER" id="PTHR30349:SF81">
    <property type="entry name" value="TYROSINE RECOMBINASE XERC"/>
    <property type="match status" value="1"/>
</dbReference>
<dbReference type="InterPro" id="IPR044068">
    <property type="entry name" value="CB"/>
</dbReference>
<keyword evidence="9 11" id="KW-0233">DNA recombination</keyword>
<dbReference type="GO" id="GO:0009037">
    <property type="term" value="F:tyrosine-based site-specific recombinase activity"/>
    <property type="evidence" value="ECO:0007669"/>
    <property type="project" value="UniProtKB-UniRule"/>
</dbReference>
<evidence type="ECO:0000256" key="8">
    <source>
        <dbReference type="ARBA" id="ARBA00023125"/>
    </source>
</evidence>
<dbReference type="Pfam" id="PF00589">
    <property type="entry name" value="Phage_integrase"/>
    <property type="match status" value="1"/>
</dbReference>
<evidence type="ECO:0000313" key="14">
    <source>
        <dbReference type="EMBL" id="QIQ21284.1"/>
    </source>
</evidence>
<dbReference type="GO" id="GO:0005737">
    <property type="term" value="C:cytoplasm"/>
    <property type="evidence" value="ECO:0007669"/>
    <property type="project" value="UniProtKB-SubCell"/>
</dbReference>
<dbReference type="KEGG" id="orb:IPMB12_06040"/>
<protein>
    <recommendedName>
        <fullName evidence="3 11">Tyrosine recombinase XerC</fullName>
    </recommendedName>
</protein>
<feature type="active site" evidence="11">
    <location>
        <position position="263"/>
    </location>
</feature>
<dbReference type="InterPro" id="IPR013762">
    <property type="entry name" value="Integrase-like_cat_sf"/>
</dbReference>
<dbReference type="EMBL" id="CP050253">
    <property type="protein sequence ID" value="QIQ21284.1"/>
    <property type="molecule type" value="Genomic_DNA"/>
</dbReference>
<dbReference type="PROSITE" id="PS51898">
    <property type="entry name" value="TYR_RECOMBINASE"/>
    <property type="match status" value="1"/>
</dbReference>
<dbReference type="NCBIfam" id="TIGR02224">
    <property type="entry name" value="recomb_XerC"/>
    <property type="match status" value="1"/>
</dbReference>
<accession>A0A6G9IC46</accession>
<dbReference type="InterPro" id="IPR011931">
    <property type="entry name" value="Recomb_XerC"/>
</dbReference>
<evidence type="ECO:0000256" key="4">
    <source>
        <dbReference type="ARBA" id="ARBA00022490"/>
    </source>
</evidence>
<feature type="active site" evidence="11">
    <location>
        <position position="195"/>
    </location>
</feature>
<dbReference type="GO" id="GO:0006313">
    <property type="term" value="P:DNA transposition"/>
    <property type="evidence" value="ECO:0007669"/>
    <property type="project" value="UniProtKB-UniRule"/>
</dbReference>
<keyword evidence="10 11" id="KW-0131">Cell cycle</keyword>
<feature type="active site" evidence="11">
    <location>
        <position position="289"/>
    </location>
</feature>
<gene>
    <name evidence="11 14" type="primary">xerC</name>
    <name evidence="14" type="ORF">IPMB12_06040</name>
</gene>
<dbReference type="InterPro" id="IPR004107">
    <property type="entry name" value="Integrase_SAM-like_N"/>
</dbReference>
<sequence length="322" mass="36883">MDKPTRAMQQTKPAAEPFDTKNYSLLLTQPVEKFLQYLKAERQLSQHTQINYQRQLYAVIHLAHEIELSCWQNLDASAVRLLIGRSKRTGLSASSLSLRLSALRSFLDWMVHQKQMNVNPARGVQSPKPGKHLPKNIDVDEINQLMDINFNDPLAVRDRAMLELMYGSGLRLSELVGLNCRELNLKDGEMRVIGKGSKERKLPMGSLAIKWIEHWLSMRDFFEPEDDALFISKYGKRISTRNVEKRFAQWGVKQGLSTHVHPHKLRHSFATHMLESSGDLRAVQELLGHANLSTTQVYTHLDFQHLANVYDSAHPRAKRGKS</sequence>
<keyword evidence="4 11" id="KW-0963">Cytoplasm</keyword>
<keyword evidence="6 11" id="KW-0159">Chromosome partition</keyword>
<feature type="domain" description="Tyr recombinase" evidence="12">
    <location>
        <begin position="132"/>
        <end position="311"/>
    </location>
</feature>
<evidence type="ECO:0000259" key="13">
    <source>
        <dbReference type="PROSITE" id="PS51900"/>
    </source>
</evidence>
<dbReference type="Gene3D" id="1.10.150.130">
    <property type="match status" value="1"/>
</dbReference>
<comment type="subunit">
    <text evidence="11">Forms a cyclic heterotetrameric complex composed of two molecules of XerC and two molecules of XerD.</text>
</comment>
<feature type="active site" evidence="11">
    <location>
        <position position="266"/>
    </location>
</feature>
<keyword evidence="7 11" id="KW-0229">DNA integration</keyword>
<keyword evidence="15" id="KW-1185">Reference proteome</keyword>
<dbReference type="SUPFAM" id="SSF47823">
    <property type="entry name" value="lambda integrase-like, N-terminal domain"/>
    <property type="match status" value="1"/>
</dbReference>
<organism evidence="14 15">
    <name type="scientific">Zophobihabitans entericus</name>
    <dbReference type="NCBI Taxonomy" id="1635327"/>
    <lineage>
        <taxon>Bacteria</taxon>
        <taxon>Pseudomonadati</taxon>
        <taxon>Pseudomonadota</taxon>
        <taxon>Gammaproteobacteria</taxon>
        <taxon>Orbales</taxon>
        <taxon>Orbaceae</taxon>
        <taxon>Zophobihabitans</taxon>
    </lineage>
</organism>
<reference evidence="14 15" key="1">
    <citation type="submission" date="2020-03" db="EMBL/GenBank/DDBJ databases">
        <title>Complete genome sequence of Orbus sp. IPMB12 (BCRC 80908).</title>
        <authorList>
            <person name="Lo W.-S."/>
            <person name="Chang T.-H."/>
            <person name="Kuo C.-H."/>
        </authorList>
    </citation>
    <scope>NUCLEOTIDE SEQUENCE [LARGE SCALE GENOMIC DNA]</scope>
    <source>
        <strain evidence="14 15">IPMB12</strain>
    </source>
</reference>
<dbReference type="Pfam" id="PF02899">
    <property type="entry name" value="Phage_int_SAM_1"/>
    <property type="match status" value="1"/>
</dbReference>
<evidence type="ECO:0000256" key="1">
    <source>
        <dbReference type="ARBA" id="ARBA00004496"/>
    </source>
</evidence>
<dbReference type="GO" id="GO:0051301">
    <property type="term" value="P:cell division"/>
    <property type="evidence" value="ECO:0007669"/>
    <property type="project" value="UniProtKB-UniRule"/>
</dbReference>
<dbReference type="PROSITE" id="PS51900">
    <property type="entry name" value="CB"/>
    <property type="match status" value="1"/>
</dbReference>
<evidence type="ECO:0000256" key="11">
    <source>
        <dbReference type="HAMAP-Rule" id="MF_01808"/>
    </source>
</evidence>
<evidence type="ECO:0000256" key="10">
    <source>
        <dbReference type="ARBA" id="ARBA00023306"/>
    </source>
</evidence>
<dbReference type="InterPro" id="IPR002104">
    <property type="entry name" value="Integrase_catalytic"/>
</dbReference>
<feature type="domain" description="Core-binding (CB)" evidence="13">
    <location>
        <begin position="25"/>
        <end position="111"/>
    </location>
</feature>
<dbReference type="InterPro" id="IPR023009">
    <property type="entry name" value="Tyrosine_recombinase_XerC/XerD"/>
</dbReference>
<dbReference type="InterPro" id="IPR010998">
    <property type="entry name" value="Integrase_recombinase_N"/>
</dbReference>
<dbReference type="FunCoup" id="A0A6G9IC46">
    <property type="interactions" value="46"/>
</dbReference>
<proteinExistence type="inferred from homology"/>
<comment type="function">
    <text evidence="11">Site-specific tyrosine recombinase, which acts by catalyzing the cutting and rejoining of the recombining DNA molecules. The XerC-XerD complex is essential to convert dimers of the bacterial chromosome into monomers to permit their segregation at cell division. It also contributes to the segregational stability of plasmids.</text>
</comment>
<dbReference type="PANTHER" id="PTHR30349">
    <property type="entry name" value="PHAGE INTEGRASE-RELATED"/>
    <property type="match status" value="1"/>
</dbReference>
<evidence type="ECO:0000256" key="6">
    <source>
        <dbReference type="ARBA" id="ARBA00022829"/>
    </source>
</evidence>
<dbReference type="HAMAP" id="MF_01808">
    <property type="entry name" value="Recomb_XerC_XerD"/>
    <property type="match status" value="1"/>
</dbReference>
<dbReference type="Proteomes" id="UP000501168">
    <property type="component" value="Chromosome"/>
</dbReference>